<dbReference type="GO" id="GO:0005975">
    <property type="term" value="P:carbohydrate metabolic process"/>
    <property type="evidence" value="ECO:0007669"/>
    <property type="project" value="InterPro"/>
</dbReference>
<dbReference type="Proteomes" id="UP000671995">
    <property type="component" value="Chromosome"/>
</dbReference>
<dbReference type="SUPFAM" id="SSF74650">
    <property type="entry name" value="Galactose mutarotase-like"/>
    <property type="match status" value="1"/>
</dbReference>
<organism evidence="1 2">
    <name type="scientific">Treponema parvum</name>
    <dbReference type="NCBI Taxonomy" id="138851"/>
    <lineage>
        <taxon>Bacteria</taxon>
        <taxon>Pseudomonadati</taxon>
        <taxon>Spirochaetota</taxon>
        <taxon>Spirochaetia</taxon>
        <taxon>Spirochaetales</taxon>
        <taxon>Treponemataceae</taxon>
        <taxon>Treponema</taxon>
    </lineage>
</organism>
<reference evidence="1" key="2">
    <citation type="journal article" date="2021" name="Microbiol. Resour. Announc.">
        <title>Complete Genome Sequences of Three Human Oral Treponema parvum Isolates.</title>
        <authorList>
            <person name="Zeng H."/>
            <person name="Watt R.M."/>
        </authorList>
    </citation>
    <scope>NUCLEOTIDE SEQUENCE</scope>
    <source>
        <strain evidence="1">ATCC 700773</strain>
    </source>
</reference>
<dbReference type="AlphaFoldDB" id="A0A975ID03"/>
<dbReference type="Pfam" id="PF01263">
    <property type="entry name" value="Aldose_epim"/>
    <property type="match status" value="1"/>
</dbReference>
<dbReference type="InterPro" id="IPR008183">
    <property type="entry name" value="Aldose_1/G6P_1-epimerase"/>
</dbReference>
<protein>
    <submittedName>
        <fullName evidence="1">Aldose 1-epimerase family protein</fullName>
    </submittedName>
</protein>
<accession>A0A975ID03</accession>
<dbReference type="InterPro" id="IPR011013">
    <property type="entry name" value="Gal_mutarotase_sf_dom"/>
</dbReference>
<dbReference type="InterPro" id="IPR014718">
    <property type="entry name" value="GH-type_carb-bd"/>
</dbReference>
<gene>
    <name evidence="1" type="ORF">HRI96_09110</name>
</gene>
<reference evidence="1" key="1">
    <citation type="submission" date="2020-05" db="EMBL/GenBank/DDBJ databases">
        <authorList>
            <person name="Zeng H."/>
            <person name="Chan Y.K."/>
            <person name="Watt R.M."/>
        </authorList>
    </citation>
    <scope>NUCLEOTIDE SEQUENCE</scope>
    <source>
        <strain evidence="1">ATCC 700773</strain>
    </source>
</reference>
<dbReference type="PANTHER" id="PTHR11122:SF13">
    <property type="entry name" value="GLUCOSE-6-PHOSPHATE 1-EPIMERASE"/>
    <property type="match status" value="1"/>
</dbReference>
<dbReference type="RefSeq" id="WP_210117056.1">
    <property type="nucleotide sequence ID" value="NZ_CP054257.1"/>
</dbReference>
<evidence type="ECO:0000313" key="1">
    <source>
        <dbReference type="EMBL" id="QTQ12342.1"/>
    </source>
</evidence>
<dbReference type="InterPro" id="IPR037481">
    <property type="entry name" value="LacX"/>
</dbReference>
<dbReference type="EMBL" id="CP054257">
    <property type="protein sequence ID" value="QTQ12342.1"/>
    <property type="molecule type" value="Genomic_DNA"/>
</dbReference>
<proteinExistence type="predicted"/>
<sequence>MNITLENARFRAIIDTHGAEINSLQEIADGTEFIWNGDPSVWKYHAPILFPHVGRIRDGFMTYGRKEYKLAINGFARDMDFTLIKNTSDSAEFELTENDYTADKYPWKFSLKVNYKLTENDMIFTSTVTNTDKEKISFSLGSHSALCCPRNTDKEGTKNSDYVIEFEKKEALTSVVCTDDGYLASDENGIAPYTKPYGEKDAGIIPMTEKGFGNGHFFTAFSSDWVGLRNKTTGKLVRINTKDYPYVMIWQNAGEPRFVCIEPWYGVPDPAITSHAWEIKPGLVFLEPGKSFTSDQTISIL</sequence>
<dbReference type="Gene3D" id="2.70.98.10">
    <property type="match status" value="1"/>
</dbReference>
<dbReference type="PANTHER" id="PTHR11122">
    <property type="entry name" value="APOSPORY-ASSOCIATED PROTEIN C-RELATED"/>
    <property type="match status" value="1"/>
</dbReference>
<dbReference type="CDD" id="cd09024">
    <property type="entry name" value="Aldose_epim_lacX"/>
    <property type="match status" value="1"/>
</dbReference>
<dbReference type="GO" id="GO:0030246">
    <property type="term" value="F:carbohydrate binding"/>
    <property type="evidence" value="ECO:0007669"/>
    <property type="project" value="InterPro"/>
</dbReference>
<evidence type="ECO:0000313" key="2">
    <source>
        <dbReference type="Proteomes" id="UP000671995"/>
    </source>
</evidence>
<dbReference type="GO" id="GO:0016853">
    <property type="term" value="F:isomerase activity"/>
    <property type="evidence" value="ECO:0007669"/>
    <property type="project" value="InterPro"/>
</dbReference>
<name>A0A975ID03_9SPIR</name>